<accession>A0A0B4X3K9</accession>
<reference evidence="1 2" key="1">
    <citation type="submission" date="2013-11" db="EMBL/GenBank/DDBJ databases">
        <title>Complete genome sequence of Rhizobium gallicum bv. gallicum R602.</title>
        <authorList>
            <person name="Bustos P."/>
            <person name="Santamaria R.I."/>
            <person name="Lozano L."/>
            <person name="Acosta J.L."/>
            <person name="Ormeno-Orrillo E."/>
            <person name="Rogel M.A."/>
            <person name="Romero D."/>
            <person name="Cevallos M.A."/>
            <person name="Martinez-Romero E."/>
            <person name="Gonzalez V."/>
        </authorList>
    </citation>
    <scope>NUCLEOTIDE SEQUENCE [LARGE SCALE GENOMIC DNA]</scope>
    <source>
        <strain evidence="1 2">R602</strain>
    </source>
</reference>
<evidence type="ECO:0000313" key="1">
    <source>
        <dbReference type="EMBL" id="AJD41068.1"/>
    </source>
</evidence>
<sequence length="116" mass="13237">MPARLNAGELIGVQTPKIPFRSYCAIFFDHLGEHDSHNERDENHSPHLKRMALSVLLCRYEYASATQGKPSQPNQPLNCQFPIHIREPLCAPSVRSIGPRYRHPARSCHIQRSLAR</sequence>
<dbReference type="HOGENOM" id="CLU_2094882_0_0_5"/>
<name>A0A0B4X3K9_9HYPH</name>
<gene>
    <name evidence="1" type="ORF">RGR602_CH01729</name>
</gene>
<evidence type="ECO:0000313" key="2">
    <source>
        <dbReference type="Proteomes" id="UP000031368"/>
    </source>
</evidence>
<keyword evidence="2" id="KW-1185">Reference proteome</keyword>
<proteinExistence type="predicted"/>
<dbReference type="AlphaFoldDB" id="A0A0B4X3K9"/>
<dbReference type="KEGG" id="rga:RGR602_CH01729"/>
<organism evidence="1 2">
    <name type="scientific">Rhizobium gallicum bv. gallicum R602sp</name>
    <dbReference type="NCBI Taxonomy" id="1041138"/>
    <lineage>
        <taxon>Bacteria</taxon>
        <taxon>Pseudomonadati</taxon>
        <taxon>Pseudomonadota</taxon>
        <taxon>Alphaproteobacteria</taxon>
        <taxon>Hyphomicrobiales</taxon>
        <taxon>Rhizobiaceae</taxon>
        <taxon>Rhizobium/Agrobacterium group</taxon>
        <taxon>Rhizobium</taxon>
    </lineage>
</organism>
<dbReference type="EMBL" id="CP006877">
    <property type="protein sequence ID" value="AJD41068.1"/>
    <property type="molecule type" value="Genomic_DNA"/>
</dbReference>
<dbReference type="Proteomes" id="UP000031368">
    <property type="component" value="Chromosome"/>
</dbReference>
<protein>
    <submittedName>
        <fullName evidence="1">Uncharacterized protein</fullName>
    </submittedName>
</protein>